<dbReference type="AlphaFoldDB" id="E8T6G1"/>
<dbReference type="OrthoDB" id="9799230at2"/>
<name>E8T6G1_THEA1</name>
<keyword evidence="1" id="KW-0732">Signal</keyword>
<proteinExistence type="predicted"/>
<dbReference type="EMBL" id="CP002444">
    <property type="protein sequence ID" value="ADU96745.1"/>
    <property type="molecule type" value="Genomic_DNA"/>
</dbReference>
<gene>
    <name evidence="2" type="ordered locus">Theam_0778</name>
</gene>
<reference evidence="2" key="1">
    <citation type="submission" date="2011-01" db="EMBL/GenBank/DDBJ databases">
        <title>Complete sequence of chromosome of Thermovibrio ammonificans HB-1.</title>
        <authorList>
            <consortium name="US DOE Joint Genome Institute"/>
            <person name="Lucas S."/>
            <person name="Copeland A."/>
            <person name="Lapidus A."/>
            <person name="Cheng J.-F."/>
            <person name="Goodwin L."/>
            <person name="Pitluck S."/>
            <person name="Davenport K."/>
            <person name="Detter J.C."/>
            <person name="Han C."/>
            <person name="Tapia R."/>
            <person name="Land M."/>
            <person name="Hauser L."/>
            <person name="Kyrpides N."/>
            <person name="Ivanova N."/>
            <person name="Ovchinnikova G."/>
            <person name="Vetriani C."/>
            <person name="Woyke T."/>
        </authorList>
    </citation>
    <scope>NUCLEOTIDE SEQUENCE [LARGE SCALE GENOMIC DNA]</scope>
    <source>
        <strain evidence="2">HB-1</strain>
    </source>
</reference>
<dbReference type="Proteomes" id="UP000006362">
    <property type="component" value="Chromosome"/>
</dbReference>
<dbReference type="PANTHER" id="PTHR24104">
    <property type="entry name" value="E3 UBIQUITIN-PROTEIN LIGASE NHLRC1-RELATED"/>
    <property type="match status" value="1"/>
</dbReference>
<dbReference type="KEGG" id="tam:Theam_0778"/>
<dbReference type="CDD" id="cd05819">
    <property type="entry name" value="NHL"/>
    <property type="match status" value="1"/>
</dbReference>
<dbReference type="GO" id="GO:0061630">
    <property type="term" value="F:ubiquitin protein ligase activity"/>
    <property type="evidence" value="ECO:0007669"/>
    <property type="project" value="TreeGrafter"/>
</dbReference>
<dbReference type="InterPro" id="IPR050952">
    <property type="entry name" value="TRIM-NHL_E3_ligases"/>
</dbReference>
<dbReference type="RefSeq" id="WP_013537531.1">
    <property type="nucleotide sequence ID" value="NC_014926.1"/>
</dbReference>
<dbReference type="STRING" id="648996.Theam_0778"/>
<dbReference type="SUPFAM" id="SSF101898">
    <property type="entry name" value="NHL repeat"/>
    <property type="match status" value="1"/>
</dbReference>
<dbReference type="eggNOG" id="COG3391">
    <property type="taxonomic scope" value="Bacteria"/>
</dbReference>
<evidence type="ECO:0000313" key="2">
    <source>
        <dbReference type="EMBL" id="ADU96745.1"/>
    </source>
</evidence>
<dbReference type="Gene3D" id="2.120.10.30">
    <property type="entry name" value="TolB, C-terminal domain"/>
    <property type="match status" value="2"/>
</dbReference>
<sequence length="266" mass="28721">MRKLLATLSAVLISASAVAGTITGNWKFPSDIAVSNGKLFVVDGLNNRIAVYDLYGEHETDIKVKNPFGIDAKDGLLYVVSQDGTLYVLDEYGNLEKKLHLEGRPIDVAKVGNRLFVTDGKTQTVDIYDLNGNLIKKVGGKGTAPGQFISIYTISASKDRVFVVDSVNAKVQEFDKNGNFVNSFGVFGIEEGDLFRPKGVAYCNGKLVVSDGITGAVQLFETAGGFDEVVAKGLYYPTSVACYKGEVFVLEPLKHKVSTFSIQGVK</sequence>
<dbReference type="Pfam" id="PF17170">
    <property type="entry name" value="DUF5128"/>
    <property type="match status" value="1"/>
</dbReference>
<evidence type="ECO:0000313" key="3">
    <source>
        <dbReference type="Proteomes" id="UP000006362"/>
    </source>
</evidence>
<dbReference type="PANTHER" id="PTHR24104:SF25">
    <property type="entry name" value="PROTEIN LIN-41"/>
    <property type="match status" value="1"/>
</dbReference>
<feature type="chain" id="PRO_5003227434" evidence="1">
    <location>
        <begin position="20"/>
        <end position="266"/>
    </location>
</feature>
<dbReference type="GO" id="GO:0000209">
    <property type="term" value="P:protein polyubiquitination"/>
    <property type="evidence" value="ECO:0007669"/>
    <property type="project" value="TreeGrafter"/>
</dbReference>
<evidence type="ECO:0000256" key="1">
    <source>
        <dbReference type="SAM" id="SignalP"/>
    </source>
</evidence>
<dbReference type="InterPro" id="IPR011042">
    <property type="entry name" value="6-blade_b-propeller_TolB-like"/>
</dbReference>
<keyword evidence="3" id="KW-1185">Reference proteome</keyword>
<dbReference type="HOGENOM" id="CLU_996898_0_0_0"/>
<organism evidence="2 3">
    <name type="scientific">Thermovibrio ammonificans (strain DSM 15698 / JCM 12110 / HB-1)</name>
    <dbReference type="NCBI Taxonomy" id="648996"/>
    <lineage>
        <taxon>Bacteria</taxon>
        <taxon>Pseudomonadati</taxon>
        <taxon>Aquificota</taxon>
        <taxon>Aquificia</taxon>
        <taxon>Desulfurobacteriales</taxon>
        <taxon>Desulfurobacteriaceae</taxon>
        <taxon>Thermovibrio</taxon>
    </lineage>
</organism>
<feature type="signal peptide" evidence="1">
    <location>
        <begin position="1"/>
        <end position="19"/>
    </location>
</feature>
<protein>
    <submittedName>
        <fullName evidence="2">NHL repeat containing protein</fullName>
    </submittedName>
</protein>
<dbReference type="GO" id="GO:0043161">
    <property type="term" value="P:proteasome-mediated ubiquitin-dependent protein catabolic process"/>
    <property type="evidence" value="ECO:0007669"/>
    <property type="project" value="TreeGrafter"/>
</dbReference>
<dbReference type="GO" id="GO:0008270">
    <property type="term" value="F:zinc ion binding"/>
    <property type="evidence" value="ECO:0007669"/>
    <property type="project" value="UniProtKB-KW"/>
</dbReference>
<accession>E8T6G1</accession>